<organism evidence="2 3">
    <name type="scientific">Mycena pura</name>
    <dbReference type="NCBI Taxonomy" id="153505"/>
    <lineage>
        <taxon>Eukaryota</taxon>
        <taxon>Fungi</taxon>
        <taxon>Dikarya</taxon>
        <taxon>Basidiomycota</taxon>
        <taxon>Agaricomycotina</taxon>
        <taxon>Agaricomycetes</taxon>
        <taxon>Agaricomycetidae</taxon>
        <taxon>Agaricales</taxon>
        <taxon>Marasmiineae</taxon>
        <taxon>Mycenaceae</taxon>
        <taxon>Mycena</taxon>
    </lineage>
</organism>
<dbReference type="Proteomes" id="UP001219525">
    <property type="component" value="Unassembled WGS sequence"/>
</dbReference>
<dbReference type="PROSITE" id="PS50181">
    <property type="entry name" value="FBOX"/>
    <property type="match status" value="1"/>
</dbReference>
<name>A0AAD6Y955_9AGAR</name>
<keyword evidence="3" id="KW-1185">Reference proteome</keyword>
<dbReference type="InterPro" id="IPR001810">
    <property type="entry name" value="F-box_dom"/>
</dbReference>
<gene>
    <name evidence="2" type="ORF">GGX14DRAFT_454241</name>
</gene>
<dbReference type="AlphaFoldDB" id="A0AAD6Y955"/>
<accession>A0AAD6Y955</accession>
<sequence>MTSRTTSSSHLEALPVELLDMIAGYAQRKDLLELARTSRQTHDVCIRHIYATIVLKNGCQAISCFKTLISNPRCAHCVRKLVVGALDTKVMLEAALRIVQVAMNKLKFLSAIYFAARSKSFELFSSIHFPGLRTCIIPLSIATVQFLQRHPNLAEVVVTPVEGEFRRLFIPAVAIPMAHLESFIGPDVIAEVILPGFRLSHIIIISCSRRLSRYARPISTIIDAVTRGGAKLESVYYLVTRWDTALLPSIAAHAPSVTFVHVQNEYDSRSFVSSEAFISSVDYAIAALQDLKVLQISQRRRGAVQTERLSQELAAEFELVRRWGDRVPALTYCLLPSETTWVRRRGRNVWIPVASDNSEAGRAIRQDWLFAALLDSPSLIQEYGFRDTQEEAAYKAQVRKNVDSLVRIRL</sequence>
<protein>
    <recommendedName>
        <fullName evidence="1">F-box domain-containing protein</fullName>
    </recommendedName>
</protein>
<evidence type="ECO:0000313" key="3">
    <source>
        <dbReference type="Proteomes" id="UP001219525"/>
    </source>
</evidence>
<reference evidence="2" key="1">
    <citation type="submission" date="2023-03" db="EMBL/GenBank/DDBJ databases">
        <title>Massive genome expansion in bonnet fungi (Mycena s.s.) driven by repeated elements and novel gene families across ecological guilds.</title>
        <authorList>
            <consortium name="Lawrence Berkeley National Laboratory"/>
            <person name="Harder C.B."/>
            <person name="Miyauchi S."/>
            <person name="Viragh M."/>
            <person name="Kuo A."/>
            <person name="Thoen E."/>
            <person name="Andreopoulos B."/>
            <person name="Lu D."/>
            <person name="Skrede I."/>
            <person name="Drula E."/>
            <person name="Henrissat B."/>
            <person name="Morin E."/>
            <person name="Kohler A."/>
            <person name="Barry K."/>
            <person name="LaButti K."/>
            <person name="Morin E."/>
            <person name="Salamov A."/>
            <person name="Lipzen A."/>
            <person name="Mereny Z."/>
            <person name="Hegedus B."/>
            <person name="Baldrian P."/>
            <person name="Stursova M."/>
            <person name="Weitz H."/>
            <person name="Taylor A."/>
            <person name="Grigoriev I.V."/>
            <person name="Nagy L.G."/>
            <person name="Martin F."/>
            <person name="Kauserud H."/>
        </authorList>
    </citation>
    <scope>NUCLEOTIDE SEQUENCE</scope>
    <source>
        <strain evidence="2">9144</strain>
    </source>
</reference>
<feature type="domain" description="F-box" evidence="1">
    <location>
        <begin position="8"/>
        <end position="53"/>
    </location>
</feature>
<evidence type="ECO:0000259" key="1">
    <source>
        <dbReference type="PROSITE" id="PS50181"/>
    </source>
</evidence>
<comment type="caution">
    <text evidence="2">The sequence shown here is derived from an EMBL/GenBank/DDBJ whole genome shotgun (WGS) entry which is preliminary data.</text>
</comment>
<evidence type="ECO:0000313" key="2">
    <source>
        <dbReference type="EMBL" id="KAJ7208253.1"/>
    </source>
</evidence>
<proteinExistence type="predicted"/>
<dbReference type="EMBL" id="JARJCW010000034">
    <property type="protein sequence ID" value="KAJ7208253.1"/>
    <property type="molecule type" value="Genomic_DNA"/>
</dbReference>